<evidence type="ECO:0000313" key="2">
    <source>
        <dbReference type="Proteomes" id="UP000464053"/>
    </source>
</evidence>
<keyword evidence="2" id="KW-1185">Reference proteome</keyword>
<dbReference type="AlphaFoldDB" id="A0A6P1PVY3"/>
<dbReference type="Pfam" id="PF11672">
    <property type="entry name" value="DUF3268"/>
    <property type="match status" value="1"/>
</dbReference>
<dbReference type="InterPro" id="IPR021686">
    <property type="entry name" value="DUF3268"/>
</dbReference>
<dbReference type="Proteomes" id="UP000464053">
    <property type="component" value="Chromosome"/>
</dbReference>
<dbReference type="EMBL" id="CP028271">
    <property type="protein sequence ID" value="QHM70690.1"/>
    <property type="molecule type" value="Genomic_DNA"/>
</dbReference>
<dbReference type="RefSeq" id="WP_244323795.1">
    <property type="nucleotide sequence ID" value="NZ_CP028271.1"/>
</dbReference>
<accession>A0A6P1PVY3</accession>
<protein>
    <submittedName>
        <fullName evidence="1">Uncharacterized protein</fullName>
    </submittedName>
</protein>
<evidence type="ECO:0000313" key="1">
    <source>
        <dbReference type="EMBL" id="QHM70690.1"/>
    </source>
</evidence>
<organism evidence="1 2">
    <name type="scientific">Mixta intestinalis</name>
    <dbReference type="NCBI Taxonomy" id="1615494"/>
    <lineage>
        <taxon>Bacteria</taxon>
        <taxon>Pseudomonadati</taxon>
        <taxon>Pseudomonadota</taxon>
        <taxon>Gammaproteobacteria</taxon>
        <taxon>Enterobacterales</taxon>
        <taxon>Erwiniaceae</taxon>
        <taxon>Mixta</taxon>
    </lineage>
</organism>
<sequence length="139" mass="15928">MSLNVKSNTMNINREVFCDYCGEYARLVTGRKIYPQRRDLADKFFWECEPCRAHVGCHRDSDALPLGRLANAELRAAKRIAHAAFDPLWKEFGMRRGDAYSWLAEQLGIPGAKCHIGMFDVDQCRQVQKVATDYKNSLL</sequence>
<proteinExistence type="predicted"/>
<name>A0A6P1PVY3_9GAMM</name>
<dbReference type="KEGG" id="mint:C7M51_00968"/>
<gene>
    <name evidence="1" type="ORF">C7M51_00968</name>
</gene>
<reference evidence="1 2" key="1">
    <citation type="submission" date="2018-03" db="EMBL/GenBank/DDBJ databases">
        <title>Pantoea intestinalis SRCM103226 isolated form the mealworm.</title>
        <authorList>
            <person name="Jeong D.-Y."/>
            <person name="Kim J.W."/>
        </authorList>
    </citation>
    <scope>NUCLEOTIDE SEQUENCE [LARGE SCALE GENOMIC DNA]</scope>
    <source>
        <strain evidence="1 2">SRCM103226</strain>
    </source>
</reference>